<sequence length="2904" mass="332664">MAFESQFITVTANSVIKVSFWIYLVNWVLALVLGLAFVFYFHRLLGFIFSLIFKLVLWKAFKIRVNVESLKVSPLGGRLFIKNLTIITSDYTVSILNSTFTWRYWLYRLTRLSNYFYETNDLEDLTDGKLGGMNQKQNEKQPSRFLLVVEGFEVFMHNRTFAYDHIMDILNEKEKDTDPDSSSFSEDSKYNLRYRKHATSSSISSEDSVDIAPGTKSLYFLLQLLPIYVKIKKGAFVMGNITTPSILVASYKNADATIDIAKSLNKFDFYRFLYDFAFDNFQLWMKPNIIYDNRTTSEKEEQNFRHIKKYKLYYQYKSAVNLLDRTVSKILRRKSSFNQPEQSDFEWKGLRRYIGDNSDDAELMAMFNNDEQYAKYSLILDSVTTRIIYYYDAPGIQPIKSELESQIPPEHGVEMEISMGTIHYGPWADRQRVPLQNMFFPPIAKDSKPATNLTPGSQREYDGFKITMIVKDEVIIRIPTRESSKDKQLLKSDLGQAKPSRAFGWLEIKLSEGSNISSFTSYIANSTGFPNKLKVQFNEPEVRSSVNHDVLFLADQHQIDADIGFPLKWNGKCDWKFDQVSINSKLFLLREHTLLFSDLFTDFASGEPQKYEYFRPFLYQINWKLINYKFFLNVNDFNIINNPLDFENNKYLSFQGREIDCNIKIPLYGDFAKTTTVTFDIITPWFDLILDTPPWHTANAFLQESKVVGKSSLFKINGSYTFYNSVEVNTSNFIEIRCIGDEVSLKFYGFVIRYLFTLRENYFGDHTHFQTFEEYTNNNDVDSLSTDTSQEQNYWKMIKTENDEDILFTFKIRSGLIILPYHLYSCQKHIGLNFDILDIDMRFCNYYMDMQVDFSPISGVLVENYSNGLSVSEYVKSYVGVPDMLVDGFSAHSHRMFGIPPSELTFWCNWSFYCGDWIIDSNPKFMKGIVSGINNFGIGFSDQENALDVAFPPSFDAANFSFQCSKFLINLRPTPSTNIEIILSDLVVGFNDMPNLRFSNKVSISIPEISVKVIEDDKISAFLTTSLIFSNICQKKGMVERREKMELHVRDSDAPFHRAPFVMLDEYRDDFYNNMRGCFLTSLTLPEVPYPLNEYTARMIKRLDLESDGSSYDNDTTFMAPTCEYDDDDFTPNYDVESDTEYDSFIIELGDVNSYISPSALNVISQVCELMEDNSVETLMDEIDVHVVKLLNGLLRTAKSVKNFRLVNRNLQVKIGEYLLSNIDELTELSKTNPHITLQASDISIAMSESSHEYTSNGELITDIELSMALHIKDVVFSISQPLTFYSAAVLDLQDIEFWFEKIDNSIVGSGNDGNISLNIDDNQVEWLIKYISTITESFISESTCFQSLAQKNSSHANLVYALSKASRDYYIDHDPDVLTRPAYILRTKKEHIRFFDNWKIVARLRHILQTVPPEWCDKTSDLLQNKKFKLPSDAYSKVVEEFANWRAWEANHSQRIQMLKAIFSINSNDEDLECHFQVYINEILIKLASQHQTDFISLSKLSTSINQGKLIEEPIKTTTLVFNLEDYESKIGTKAFDNLKHIIKLKNEEEPILRKEQVKEDSDQNYHFTININSFIQQIYFPTSTWELKSNSLLSTTTLNSSDSISSALNCGTLEFNTWFSSQHVFSKSIENAKFIIGKTEINEALKLDLEIKKIDVQLLDKSKNFPSILQTVINTDIPYIENTFKFEKSKTESTSLNLNLVSCSVKLREVTWNIEILSPFIIAGSLVGASTSITKVDDSISFDLSLLRMRCNLDFNRHNIIEFQSSEFKNFGEVDFSIDGLLMLIIDSSIGYVKLLAPNLIYAIGVADRNIPKLQKRFDSIVNLISKKTTKKSETIENRKDVICKINFLNNNAEVSTFVHKTKVSLNIESTSFGVHNVSNNLQVPVYGDFHVPVVRFSILERTIPIGLSNLVETNFSVKLLNDLESSDTRQSLQFESQFCRICLSEQAIFKIIKLIDDIQKGIPKKTTAEVKQKDNIDKNFEKMVYSKISSFQFLSYNFCLGWIFNDESKDYPGIIIGAERFFAATEESLGKFTLMEAYLSVANGSRSSNFYSTSSEKNNLNRAFLPNLQLSYLIEKKAKRHMRISMHGDEIDIKFLSTSVASVIAKSTKSASNLQLFLERRATSKNYYIEDTKPEPKSEKISLIHNSFEVIEFISTFAGSNVLIYRLEDDSDYPPSLYLHAPAMKTAFKYINVDGMKRKLIGELLTTSSDNILYPKCVPVILDVIQSMKGLMRKKKSDNKELIMEEPTKNSDFFKNLIEDMDVHIGVRIESQKLSLSCEPTAKVAAIVGLEGIFIQVNTNESKIPTVTISLLFDLVQASLQHIYSRDISASASISSVLLSSVFELGEVAQVYSTGSITDVDGFINVKQYQDVDLFKDIWFPKDIFDYSDDSESESENEDTFANLKLARNKNISSRFKEVSSTYAFPWVVTFIVSNVKLGVHFGQSLGNFTLVVDDFWAVSKKSPDWSQDLKIGFNSIKLTSEGRLGGSLIIHNINLHTAISWKLASGITLDVPLILVSGGIEKLHLKMSFDYHVIAIANIESFSIDVYNKKSEVSIAKDHLIVCVRFKTCEVYMTSLTASNFLDIQNTITRMILENKRSYKETLKDSSRGKSISTKKPIRSQPDYAILETLKKLETKIHVEAGKVLIHIYPSSIDNSKVLVIKLDESRANFLQNEYSNGISNQIDLKFNDLKVSLSNVQSPITEEFLNNRTVEEFVEKACKTHGGTIFIFPSFKISMRTFQKVNSNQIDYLFQSSFDGKVDIRWNLGSVNFIREMYSIHSKALASRMEYKRKMEPFEENIKTSNILKQQLDGQDPTKEIDDALKETIEKVESSSKFIYSPIAQPIIEAPQLKELGNATPPLEWFGLHRDKFPNVTHQLAIVSLQKLIHEIELQYSKMLGKA</sequence>
<dbReference type="GO" id="GO:0016020">
    <property type="term" value="C:membrane"/>
    <property type="evidence" value="ECO:0007669"/>
    <property type="project" value="InterPro"/>
</dbReference>
<dbReference type="InterPro" id="IPR029636">
    <property type="entry name" value="Csf1"/>
</dbReference>
<feature type="domain" description="Csf1 N-terminal" evidence="2">
    <location>
        <begin position="36"/>
        <end position="779"/>
    </location>
</feature>
<protein>
    <recommendedName>
        <fullName evidence="6">Protein CSF1</fullName>
    </recommendedName>
</protein>
<dbReference type="EMBL" id="CANTUO010000005">
    <property type="protein sequence ID" value="CAI5760005.1"/>
    <property type="molecule type" value="Genomic_DNA"/>
</dbReference>
<name>A0A9W4U109_9ASCO</name>
<comment type="caution">
    <text evidence="4">The sequence shown here is derived from an EMBL/GenBank/DDBJ whole genome shotgun (WGS) entry which is preliminary data.</text>
</comment>
<proteinExistence type="predicted"/>
<evidence type="ECO:0000313" key="5">
    <source>
        <dbReference type="Proteomes" id="UP001152885"/>
    </source>
</evidence>
<reference evidence="4" key="1">
    <citation type="submission" date="2022-12" db="EMBL/GenBank/DDBJ databases">
        <authorList>
            <person name="Brejova B."/>
        </authorList>
    </citation>
    <scope>NUCLEOTIDE SEQUENCE</scope>
</reference>
<keyword evidence="1" id="KW-1133">Transmembrane helix</keyword>
<dbReference type="PANTHER" id="PTHR32085:SF3">
    <property type="entry name" value="PROTEIN CSF1"/>
    <property type="match status" value="1"/>
</dbReference>
<gene>
    <name evidence="4" type="ORF">CANVERA_P4517</name>
</gene>
<evidence type="ECO:0008006" key="6">
    <source>
        <dbReference type="Google" id="ProtNLM"/>
    </source>
</evidence>
<keyword evidence="1" id="KW-0472">Membrane</keyword>
<dbReference type="PANTHER" id="PTHR32085">
    <property type="entry name" value="PROTEIN CSF1"/>
    <property type="match status" value="1"/>
</dbReference>
<evidence type="ECO:0000259" key="3">
    <source>
        <dbReference type="Pfam" id="PF25038"/>
    </source>
</evidence>
<dbReference type="InterPro" id="IPR056779">
    <property type="entry name" value="Csf1_C"/>
</dbReference>
<evidence type="ECO:0000259" key="2">
    <source>
        <dbReference type="Pfam" id="PF21678"/>
    </source>
</evidence>
<feature type="domain" description="Csf1 N-terminal" evidence="2">
    <location>
        <begin position="798"/>
        <end position="1096"/>
    </location>
</feature>
<organism evidence="4 5">
    <name type="scientific">Candida verbasci</name>
    <dbReference type="NCBI Taxonomy" id="1227364"/>
    <lineage>
        <taxon>Eukaryota</taxon>
        <taxon>Fungi</taxon>
        <taxon>Dikarya</taxon>
        <taxon>Ascomycota</taxon>
        <taxon>Saccharomycotina</taxon>
        <taxon>Pichiomycetes</taxon>
        <taxon>Debaryomycetaceae</taxon>
        <taxon>Candida/Lodderomyces clade</taxon>
        <taxon>Candida</taxon>
    </lineage>
</organism>
<evidence type="ECO:0000256" key="1">
    <source>
        <dbReference type="SAM" id="Phobius"/>
    </source>
</evidence>
<accession>A0A9W4U109</accession>
<dbReference type="Proteomes" id="UP001152885">
    <property type="component" value="Unassembled WGS sequence"/>
</dbReference>
<dbReference type="GO" id="GO:0006113">
    <property type="term" value="P:fermentation"/>
    <property type="evidence" value="ECO:0007669"/>
    <property type="project" value="InterPro"/>
</dbReference>
<dbReference type="Pfam" id="PF25038">
    <property type="entry name" value="Csf1_C"/>
    <property type="match status" value="1"/>
</dbReference>
<dbReference type="OrthoDB" id="10051416at2759"/>
<feature type="domain" description="Csf1 N-terminal" evidence="2">
    <location>
        <begin position="1141"/>
        <end position="1468"/>
    </location>
</feature>
<dbReference type="Pfam" id="PF21678">
    <property type="entry name" value="Csf1_N"/>
    <property type="match status" value="3"/>
</dbReference>
<feature type="domain" description="Csf1 C-terminal region" evidence="3">
    <location>
        <begin position="1688"/>
        <end position="2904"/>
    </location>
</feature>
<feature type="transmembrane region" description="Helical" evidence="1">
    <location>
        <begin position="20"/>
        <end position="39"/>
    </location>
</feature>
<keyword evidence="1" id="KW-0812">Transmembrane</keyword>
<dbReference type="InterPro" id="IPR048636">
    <property type="entry name" value="Csf1_N"/>
</dbReference>
<keyword evidence="5" id="KW-1185">Reference proteome</keyword>
<evidence type="ECO:0000313" key="4">
    <source>
        <dbReference type="EMBL" id="CAI5760005.1"/>
    </source>
</evidence>